<evidence type="ECO:0000259" key="7">
    <source>
        <dbReference type="PROSITE" id="PS50075"/>
    </source>
</evidence>
<dbReference type="SMART" id="SM00827">
    <property type="entry name" value="PKS_AT"/>
    <property type="match status" value="1"/>
</dbReference>
<dbReference type="InterPro" id="IPR016039">
    <property type="entry name" value="Thiolase-like"/>
</dbReference>
<dbReference type="SUPFAM" id="SSF47336">
    <property type="entry name" value="ACP-like"/>
    <property type="match status" value="1"/>
</dbReference>
<dbReference type="InterPro" id="IPR020807">
    <property type="entry name" value="PKS_DH"/>
</dbReference>
<dbReference type="CDD" id="cd00833">
    <property type="entry name" value="PKS"/>
    <property type="match status" value="1"/>
</dbReference>
<dbReference type="Pfam" id="PF16197">
    <property type="entry name" value="KAsynt_C_assoc"/>
    <property type="match status" value="1"/>
</dbReference>
<dbReference type="InterPro" id="IPR049551">
    <property type="entry name" value="PKS_DH_C"/>
</dbReference>
<evidence type="ECO:0000256" key="4">
    <source>
        <dbReference type="ARBA" id="ARBA00023315"/>
    </source>
</evidence>
<dbReference type="InterPro" id="IPR016035">
    <property type="entry name" value="Acyl_Trfase/lysoPLipase"/>
</dbReference>
<dbReference type="InterPro" id="IPR014043">
    <property type="entry name" value="Acyl_transferase_dom"/>
</dbReference>
<reference evidence="11" key="1">
    <citation type="submission" date="2016-10" db="EMBL/GenBank/DDBJ databases">
        <authorList>
            <person name="Varghese N."/>
            <person name="Submissions S."/>
        </authorList>
    </citation>
    <scope>NUCLEOTIDE SEQUENCE [LARGE SCALE GENOMIC DNA]</scope>
    <source>
        <strain evidence="11">CGMCC 4.6609</strain>
    </source>
</reference>
<keyword evidence="3" id="KW-0808">Transferase</keyword>
<dbReference type="Pfam" id="PF00109">
    <property type="entry name" value="ketoacyl-synt"/>
    <property type="match status" value="1"/>
</dbReference>
<dbReference type="FunFam" id="3.40.47.10:FF:000019">
    <property type="entry name" value="Polyketide synthase type I"/>
    <property type="match status" value="1"/>
</dbReference>
<dbReference type="SUPFAM" id="SSF53901">
    <property type="entry name" value="Thiolase-like"/>
    <property type="match status" value="1"/>
</dbReference>
<feature type="domain" description="PKS/mFAS DH" evidence="9">
    <location>
        <begin position="886"/>
        <end position="1165"/>
    </location>
</feature>
<dbReference type="PANTHER" id="PTHR43775:SF37">
    <property type="entry name" value="SI:DKEY-61P9.11"/>
    <property type="match status" value="1"/>
</dbReference>
<feature type="region of interest" description="C-terminal hotdog fold" evidence="5">
    <location>
        <begin position="1015"/>
        <end position="1165"/>
    </location>
</feature>
<evidence type="ECO:0000256" key="6">
    <source>
        <dbReference type="SAM" id="MobiDB-lite"/>
    </source>
</evidence>
<sequence>MTAEPIAVVGVGCRLPGGVSSASELLDTLRDGRDCVTEIPSDRWDVDAFHAPDTVRPAKMIARHGGFLSGIDEFDAGFFGISGAEAARLDPQQKIVLQTVWQAFEHAGQNPEELKGTNTAVFVGASNTNSHVSLKLHAESFAGITGYEATSDAISVIAGRVASFFGLQGPCMTVDTACSGSLVALHLARQSLLSGECDTAVVVGINVLVYPAVHIAFSKAGLLSPTGRCRAFDADADGYVRSEGCIAVVLRRESVAVDRGDRIIASVLGTAVNHHGRSVGITAPDRQAQERVMRTALAQAGVRPGQVGYLDAHGTGTPVGDPMEMSSIVDVYGAPRPEQLRIGSAKSNFGHLEAGAGLLGLVKAALSLEHETIFPSVHFTRWNPKIDLRDADITVPTEPIAWPRTIEPRIAGVNSFGYSGTNACVILREAPATTTAPADKRGHELLVLSAKSEESLNELAERWAEFLTGSPDGLGAAAFTAATGRAPLRHRVAVVGSDAASAAESLRRWRCRRPGASVAHGRARKNTKVAFVFTGQGSQYEGMGRELYDREPVFAAEIDRCAEVMDPELGRPLREVLFDENDWAEDTTFAQPALFAVEYALAELLRSWGVVPSVVIGHSVGEIAAACISGLLDFAGAAKFAAVRGRLMGALPSGGRMLAVATTEDVARNWLLGKEDIAIAGVNGPRSVVVSGAAEAVGEIERLAAEKKVRTTVLHVSHAFHSSLMDPVLAELEEFAATLTTSEPAIPMVSTLTGQQLTGDEGPAYWSRQAREAVRFHDGMRVVAGLGCPVIVEVGPHPALIPAVSAVAETGTRLVATLRRDRQDAANLLRAAGELFVTGAGMEPARLFATAPRERLAAPLYPFRRDRYWFSPDGPGAIPQEPQRVPRGVSPEPVQPEAVQPGEVTTTESTLTATTPWVDHRILGKTVFPASGYLELAVRAARPDDRAVVLSDVDFRQPLVLLPRKKTTISVELDDAGRFVIGRNDDGAVFCRGKVTAEEPAACRLPPGELRDQLTAGLAPGRFYGKLREVGMEYGATFSTVRELWNGAEGSGTALGRITTAPDGAPHEEHEHRLSTLVDGALHVVAAALSTLSSRALDGAYVPAKLGRVAVTGPLPVQVWSRVSVRVNDAGSVAVATVDVTDDDGNVLVRLDEAEFRHTSALADDGVAIPGTTRRAGDARAELMSKMDGLTRDKQLAVVTEWVVEEVKDTLGRLAAEYEYELDVSSLDPSSALLEIGLDSLMITEFQRRIQEKLDFRFKAMEAVEYQSMTNLAEYVLDNVLVLAPAA</sequence>
<dbReference type="SUPFAM" id="SSF55048">
    <property type="entry name" value="Probable ACP-binding domain of malonyl-CoA ACP transacylase"/>
    <property type="match status" value="1"/>
</dbReference>
<dbReference type="SMART" id="SM00823">
    <property type="entry name" value="PKS_PP"/>
    <property type="match status" value="1"/>
</dbReference>
<evidence type="ECO:0000259" key="8">
    <source>
        <dbReference type="PROSITE" id="PS52004"/>
    </source>
</evidence>
<dbReference type="InterPro" id="IPR049900">
    <property type="entry name" value="PKS_mFAS_DH"/>
</dbReference>
<dbReference type="Pfam" id="PF14765">
    <property type="entry name" value="PS-DH"/>
    <property type="match status" value="1"/>
</dbReference>
<dbReference type="Gene3D" id="3.40.366.10">
    <property type="entry name" value="Malonyl-Coenzyme A Acyl Carrier Protein, domain 2"/>
    <property type="match status" value="1"/>
</dbReference>
<keyword evidence="1" id="KW-0596">Phosphopantetheine</keyword>
<dbReference type="Pfam" id="PF00550">
    <property type="entry name" value="PP-binding"/>
    <property type="match status" value="1"/>
</dbReference>
<feature type="domain" description="Carrier" evidence="7">
    <location>
        <begin position="1205"/>
        <end position="1280"/>
    </location>
</feature>
<dbReference type="GO" id="GO:0004312">
    <property type="term" value="F:fatty acid synthase activity"/>
    <property type="evidence" value="ECO:0007669"/>
    <property type="project" value="TreeGrafter"/>
</dbReference>
<dbReference type="STRING" id="641025.SAMN05421507_1379"/>
<dbReference type="PROSITE" id="PS52004">
    <property type="entry name" value="KS3_2"/>
    <property type="match status" value="1"/>
</dbReference>
<dbReference type="InterPro" id="IPR042104">
    <property type="entry name" value="PKS_dehydratase_sf"/>
</dbReference>
<protein>
    <submittedName>
        <fullName evidence="10">Polyketide synthase 12</fullName>
    </submittedName>
</protein>
<evidence type="ECO:0000313" key="10">
    <source>
        <dbReference type="EMBL" id="SDP98230.1"/>
    </source>
</evidence>
<evidence type="ECO:0000256" key="5">
    <source>
        <dbReference type="PROSITE-ProRule" id="PRU01363"/>
    </source>
</evidence>
<organism evidence="10 11">
    <name type="scientific">Lentzea jiangxiensis</name>
    <dbReference type="NCBI Taxonomy" id="641025"/>
    <lineage>
        <taxon>Bacteria</taxon>
        <taxon>Bacillati</taxon>
        <taxon>Actinomycetota</taxon>
        <taxon>Actinomycetes</taxon>
        <taxon>Pseudonocardiales</taxon>
        <taxon>Pseudonocardiaceae</taxon>
        <taxon>Lentzea</taxon>
    </lineage>
</organism>
<dbReference type="InterPro" id="IPR001227">
    <property type="entry name" value="Ac_transferase_dom_sf"/>
</dbReference>
<dbReference type="PANTHER" id="PTHR43775">
    <property type="entry name" value="FATTY ACID SYNTHASE"/>
    <property type="match status" value="1"/>
</dbReference>
<accession>A0A1H0X5N2</accession>
<keyword evidence="4" id="KW-0012">Acyltransferase</keyword>
<dbReference type="PROSITE" id="PS50075">
    <property type="entry name" value="CARRIER"/>
    <property type="match status" value="1"/>
</dbReference>
<evidence type="ECO:0000313" key="11">
    <source>
        <dbReference type="Proteomes" id="UP000199691"/>
    </source>
</evidence>
<evidence type="ECO:0000256" key="2">
    <source>
        <dbReference type="ARBA" id="ARBA00022553"/>
    </source>
</evidence>
<dbReference type="InterPro" id="IPR049552">
    <property type="entry name" value="PKS_DH_N"/>
</dbReference>
<feature type="domain" description="Ketosynthase family 3 (KS3)" evidence="8">
    <location>
        <begin position="3"/>
        <end position="429"/>
    </location>
</feature>
<dbReference type="Pfam" id="PF00698">
    <property type="entry name" value="Acyl_transf_1"/>
    <property type="match status" value="1"/>
</dbReference>
<dbReference type="SMART" id="SM00825">
    <property type="entry name" value="PKS_KS"/>
    <property type="match status" value="1"/>
</dbReference>
<feature type="active site" description="Proton acceptor; for dehydratase activity" evidence="5">
    <location>
        <position position="920"/>
    </location>
</feature>
<dbReference type="GO" id="GO:0006633">
    <property type="term" value="P:fatty acid biosynthetic process"/>
    <property type="evidence" value="ECO:0007669"/>
    <property type="project" value="TreeGrafter"/>
</dbReference>
<evidence type="ECO:0000256" key="1">
    <source>
        <dbReference type="ARBA" id="ARBA00022450"/>
    </source>
</evidence>
<dbReference type="Pfam" id="PF02801">
    <property type="entry name" value="Ketoacyl-synt_C"/>
    <property type="match status" value="1"/>
</dbReference>
<gene>
    <name evidence="10" type="ORF">SAMN05421507_1379</name>
</gene>
<dbReference type="EMBL" id="FNIX01000037">
    <property type="protein sequence ID" value="SDP98230.1"/>
    <property type="molecule type" value="Genomic_DNA"/>
</dbReference>
<dbReference type="Gene3D" id="3.40.47.10">
    <property type="match status" value="1"/>
</dbReference>
<dbReference type="SUPFAM" id="SSF52151">
    <property type="entry name" value="FabD/lysophospholipase-like"/>
    <property type="match status" value="1"/>
</dbReference>
<dbReference type="InterPro" id="IPR009081">
    <property type="entry name" value="PP-bd_ACP"/>
</dbReference>
<keyword evidence="2" id="KW-0597">Phosphoprotein</keyword>
<dbReference type="InterPro" id="IPR020806">
    <property type="entry name" value="PKS_PP-bd"/>
</dbReference>
<dbReference type="GO" id="GO:0031177">
    <property type="term" value="F:phosphopantetheine binding"/>
    <property type="evidence" value="ECO:0007669"/>
    <property type="project" value="InterPro"/>
</dbReference>
<evidence type="ECO:0000256" key="3">
    <source>
        <dbReference type="ARBA" id="ARBA00022679"/>
    </source>
</evidence>
<dbReference type="InterPro" id="IPR016036">
    <property type="entry name" value="Malonyl_transacylase_ACP-bd"/>
</dbReference>
<feature type="region of interest" description="Disordered" evidence="6">
    <location>
        <begin position="879"/>
        <end position="909"/>
    </location>
</feature>
<dbReference type="SMART" id="SM00826">
    <property type="entry name" value="PKS_DH"/>
    <property type="match status" value="1"/>
</dbReference>
<dbReference type="OrthoDB" id="3653264at2"/>
<dbReference type="Gene3D" id="3.30.70.3290">
    <property type="match status" value="1"/>
</dbReference>
<name>A0A1H0X5N2_9PSEU</name>
<evidence type="ECO:0000259" key="9">
    <source>
        <dbReference type="PROSITE" id="PS52019"/>
    </source>
</evidence>
<dbReference type="InterPro" id="IPR050091">
    <property type="entry name" value="PKS_NRPS_Biosynth_Enz"/>
</dbReference>
<feature type="region of interest" description="N-terminal hotdog fold" evidence="5">
    <location>
        <begin position="886"/>
        <end position="1002"/>
    </location>
</feature>
<proteinExistence type="predicted"/>
<dbReference type="Proteomes" id="UP000199691">
    <property type="component" value="Unassembled WGS sequence"/>
</dbReference>
<dbReference type="InterPro" id="IPR032821">
    <property type="entry name" value="PKS_assoc"/>
</dbReference>
<dbReference type="Pfam" id="PF21089">
    <property type="entry name" value="PKS_DH_N"/>
    <property type="match status" value="1"/>
</dbReference>
<dbReference type="FunFam" id="3.40.366.10:FF:000002">
    <property type="entry name" value="Probable polyketide synthase 2"/>
    <property type="match status" value="1"/>
</dbReference>
<dbReference type="Gene3D" id="1.10.1200.10">
    <property type="entry name" value="ACP-like"/>
    <property type="match status" value="1"/>
</dbReference>
<dbReference type="Gene3D" id="3.10.129.110">
    <property type="entry name" value="Polyketide synthase dehydratase"/>
    <property type="match status" value="1"/>
</dbReference>
<dbReference type="InterPro" id="IPR020841">
    <property type="entry name" value="PKS_Beta-ketoAc_synthase_dom"/>
</dbReference>
<dbReference type="PROSITE" id="PS52019">
    <property type="entry name" value="PKS_MFAS_DH"/>
    <property type="match status" value="1"/>
</dbReference>
<dbReference type="InterPro" id="IPR014031">
    <property type="entry name" value="Ketoacyl_synth_C"/>
</dbReference>
<dbReference type="InterPro" id="IPR014030">
    <property type="entry name" value="Ketoacyl_synth_N"/>
</dbReference>
<keyword evidence="11" id="KW-1185">Reference proteome</keyword>
<dbReference type="RefSeq" id="WP_090105460.1">
    <property type="nucleotide sequence ID" value="NZ_FNIX01000037.1"/>
</dbReference>
<feature type="active site" description="Proton donor; for dehydratase activity" evidence="5">
    <location>
        <position position="1079"/>
    </location>
</feature>
<dbReference type="InterPro" id="IPR036736">
    <property type="entry name" value="ACP-like_sf"/>
</dbReference>